<dbReference type="EMBL" id="RWGY01000002">
    <property type="protein sequence ID" value="TVU51187.1"/>
    <property type="molecule type" value="Genomic_DNA"/>
</dbReference>
<feature type="domain" description="PIR2-like helical" evidence="2">
    <location>
        <begin position="34"/>
        <end position="136"/>
    </location>
</feature>
<dbReference type="InterPro" id="IPR046527">
    <property type="entry name" value="PIR2-like_helical"/>
</dbReference>
<protein>
    <submittedName>
        <fullName evidence="3">Uncharacterized protein</fullName>
    </submittedName>
</protein>
<dbReference type="Pfam" id="PF12274">
    <property type="entry name" value="DUF3615"/>
    <property type="match status" value="1"/>
</dbReference>
<dbReference type="PANTHER" id="PTHR33120">
    <property type="entry name" value="EXPRESSED PROTEIN-RELATED"/>
    <property type="match status" value="1"/>
</dbReference>
<evidence type="ECO:0000259" key="1">
    <source>
        <dbReference type="Pfam" id="PF12274"/>
    </source>
</evidence>
<feature type="domain" description="PIR2-like helical" evidence="2">
    <location>
        <begin position="304"/>
        <end position="417"/>
    </location>
</feature>
<dbReference type="InterPro" id="IPR022059">
    <property type="entry name" value="DUF3615"/>
</dbReference>
<proteinExistence type="predicted"/>
<feature type="non-terminal residue" evidence="3">
    <location>
        <position position="1"/>
    </location>
</feature>
<evidence type="ECO:0000313" key="3">
    <source>
        <dbReference type="EMBL" id="TVU51187.1"/>
    </source>
</evidence>
<name>A0A5J9WTE8_9POAL</name>
<keyword evidence="4" id="KW-1185">Reference proteome</keyword>
<dbReference type="AlphaFoldDB" id="A0A5J9WTE8"/>
<organism evidence="3 4">
    <name type="scientific">Eragrostis curvula</name>
    <name type="common">weeping love grass</name>
    <dbReference type="NCBI Taxonomy" id="38414"/>
    <lineage>
        <taxon>Eukaryota</taxon>
        <taxon>Viridiplantae</taxon>
        <taxon>Streptophyta</taxon>
        <taxon>Embryophyta</taxon>
        <taxon>Tracheophyta</taxon>
        <taxon>Spermatophyta</taxon>
        <taxon>Magnoliopsida</taxon>
        <taxon>Liliopsida</taxon>
        <taxon>Poales</taxon>
        <taxon>Poaceae</taxon>
        <taxon>PACMAD clade</taxon>
        <taxon>Chloridoideae</taxon>
        <taxon>Eragrostideae</taxon>
        <taxon>Eragrostidinae</taxon>
        <taxon>Eragrostis</taxon>
    </lineage>
</organism>
<dbReference type="OrthoDB" id="721401at2759"/>
<dbReference type="Gramene" id="TVU51187">
    <property type="protein sequence ID" value="TVU51187"/>
    <property type="gene ID" value="EJB05_02596"/>
</dbReference>
<dbReference type="Pfam" id="PF20235">
    <property type="entry name" value="PIR2-like_helical"/>
    <property type="match status" value="2"/>
</dbReference>
<dbReference type="PANTHER" id="PTHR33120:SF42">
    <property type="entry name" value="OS12G0105000 PROTEIN"/>
    <property type="match status" value="1"/>
</dbReference>
<sequence length="715" mass="80332">MPMTPARRLIWSITSAASTWKHWTGYQSTTTQINLVYCLEIAGHCYGMLDPVSNILLHAIAHGPNNSKDKMFRRKDVTEDFMARIHRPVYWRSAASRSFHGLVTFLMSFYRYLTRDQAVRYLALAEADIYFAVDLVERDFNKCVVVQELPQPPALDVDGDAWIPRTEDAIAYAAMATEHPDPKVLVRIATATFGADEVRKLAAWLNAAGDGRKIDKVAVDGIYESLVYGREKGGLHLYTIRARYPESETDTVACHQNLLKTCIHRCPSVLLAKDDNKTASCPSSCDYIKRIEALLVDYVNALNLAAVSRLSPDAVKSLHRGLVVAGYLYGPFEEPVFNILVNAIWFQLNVPDSGDNTPLPPVNTICTDLMLRNGFNSLAGQVAFLCSKYGDTLLSGHDAVEFLYSTNCNLVAAMELAELAGHRAGDDLSSVATEAAVKAMKHPRPDAMMALMDCVTPELEAELCDILPAKGQELSCEAIDHISRLLSSKVILPAGIIVSPPAAITTHQEALAQIALERRAFRRNQRFIIEWIEFLLDENYEVHTITAVERMDLRHKQKIYHVNFLATRKDASDGNQVSRVLFFAQIVRGVSNRAIMELMGNNSCERDWKRSFCCPVTISAFLGRCFPCELRAAKIVHPIGIGFEYYGRQEKTYVDFVNYISTSTHTVENYHLDSDYVYFDSKLAMYLNHRAKEKEEMTEEEAYQAFLNEIPCGYI</sequence>
<feature type="domain" description="DUF3615" evidence="1">
    <location>
        <begin position="537"/>
        <end position="638"/>
    </location>
</feature>
<evidence type="ECO:0000313" key="4">
    <source>
        <dbReference type="Proteomes" id="UP000324897"/>
    </source>
</evidence>
<comment type="caution">
    <text evidence="3">The sequence shown here is derived from an EMBL/GenBank/DDBJ whole genome shotgun (WGS) entry which is preliminary data.</text>
</comment>
<gene>
    <name evidence="3" type="ORF">EJB05_02596</name>
</gene>
<dbReference type="Proteomes" id="UP000324897">
    <property type="component" value="Chromosome 6"/>
</dbReference>
<accession>A0A5J9WTE8</accession>
<reference evidence="3 4" key="1">
    <citation type="journal article" date="2019" name="Sci. Rep.">
        <title>A high-quality genome of Eragrostis curvula grass provides insights into Poaceae evolution and supports new strategies to enhance forage quality.</title>
        <authorList>
            <person name="Carballo J."/>
            <person name="Santos B.A.C.M."/>
            <person name="Zappacosta D."/>
            <person name="Garbus I."/>
            <person name="Selva J.P."/>
            <person name="Gallo C.A."/>
            <person name="Diaz A."/>
            <person name="Albertini E."/>
            <person name="Caccamo M."/>
            <person name="Echenique V."/>
        </authorList>
    </citation>
    <scope>NUCLEOTIDE SEQUENCE [LARGE SCALE GENOMIC DNA]</scope>
    <source>
        <strain evidence="4">cv. Victoria</strain>
        <tissue evidence="3">Leaf</tissue>
    </source>
</reference>
<evidence type="ECO:0000259" key="2">
    <source>
        <dbReference type="Pfam" id="PF20235"/>
    </source>
</evidence>